<dbReference type="EMBL" id="LKHP01000002">
    <property type="protein sequence ID" value="KRQ87664.1"/>
    <property type="molecule type" value="Genomic_DNA"/>
</dbReference>
<organism evidence="2 3">
    <name type="scientific">Caloramator mitchellensis</name>
    <dbReference type="NCBI Taxonomy" id="908809"/>
    <lineage>
        <taxon>Bacteria</taxon>
        <taxon>Bacillati</taxon>
        <taxon>Bacillota</taxon>
        <taxon>Clostridia</taxon>
        <taxon>Eubacteriales</taxon>
        <taxon>Clostridiaceae</taxon>
        <taxon>Caloramator</taxon>
    </lineage>
</organism>
<feature type="domain" description="Putative restriction endonuclease" evidence="1">
    <location>
        <begin position="18"/>
        <end position="185"/>
    </location>
</feature>
<dbReference type="AlphaFoldDB" id="A0A0R3JVQ7"/>
<keyword evidence="3" id="KW-1185">Reference proteome</keyword>
<evidence type="ECO:0000259" key="1">
    <source>
        <dbReference type="Pfam" id="PF05685"/>
    </source>
</evidence>
<dbReference type="OrthoDB" id="9808428at2"/>
<reference evidence="2 3" key="1">
    <citation type="submission" date="2015-09" db="EMBL/GenBank/DDBJ databases">
        <title>Draft genome sequence of a Caloramator mitchellensis, a moderate thermophile from the Great Artesian Basin of Australia.</title>
        <authorList>
            <person name="Patel B.K."/>
        </authorList>
    </citation>
    <scope>NUCLEOTIDE SEQUENCE [LARGE SCALE GENOMIC DNA]</scope>
    <source>
        <strain evidence="2 3">VF08</strain>
    </source>
</reference>
<dbReference type="SUPFAM" id="SSF52980">
    <property type="entry name" value="Restriction endonuclease-like"/>
    <property type="match status" value="1"/>
</dbReference>
<dbReference type="InterPro" id="IPR012296">
    <property type="entry name" value="Nuclease_put_TT1808"/>
</dbReference>
<dbReference type="InterPro" id="IPR011335">
    <property type="entry name" value="Restrct_endonuc-II-like"/>
</dbReference>
<dbReference type="PANTHER" id="PTHR36558:SF1">
    <property type="entry name" value="RESTRICTION ENDONUCLEASE DOMAIN-CONTAINING PROTEIN-RELATED"/>
    <property type="match status" value="1"/>
</dbReference>
<dbReference type="Proteomes" id="UP000052015">
    <property type="component" value="Unassembled WGS sequence"/>
</dbReference>
<sequence>MGESAKKIDRKFTYRDYLNTKEGENIEIIDGIIYNMVAPSRIHQEVSMNFSRIISTYLLNKECRAYAAPFDVRFIKEGQTEDEIDCVVQPDISIICDKTKLDDKGCLGAPDMIIEIVSPSSASVDYIRKLNLYEKHKVKEYWIVNPVDKIVMVFILSKNGEYGKPFIYSENDLVKVNIFDDLNINLKEIFNF</sequence>
<dbReference type="PANTHER" id="PTHR36558">
    <property type="entry name" value="GLR1098 PROTEIN"/>
    <property type="match status" value="1"/>
</dbReference>
<accession>A0A0R3JVQ7</accession>
<evidence type="ECO:0000313" key="2">
    <source>
        <dbReference type="EMBL" id="KRQ87664.1"/>
    </source>
</evidence>
<dbReference type="PATRIC" id="fig|908809.3.peg.470"/>
<dbReference type="CDD" id="cd06260">
    <property type="entry name" value="DUF820-like"/>
    <property type="match status" value="1"/>
</dbReference>
<name>A0A0R3JVQ7_CALMK</name>
<comment type="caution">
    <text evidence="2">The sequence shown here is derived from an EMBL/GenBank/DDBJ whole genome shotgun (WGS) entry which is preliminary data.</text>
</comment>
<dbReference type="Gene3D" id="3.90.1570.10">
    <property type="entry name" value="tt1808, chain A"/>
    <property type="match status" value="1"/>
</dbReference>
<proteinExistence type="predicted"/>
<dbReference type="STRING" id="908809.ABG79_00465"/>
<dbReference type="InterPro" id="IPR008538">
    <property type="entry name" value="Uma2"/>
</dbReference>
<dbReference type="RefSeq" id="WP_057976719.1">
    <property type="nucleotide sequence ID" value="NZ_LKHP01000002.1"/>
</dbReference>
<dbReference type="Pfam" id="PF05685">
    <property type="entry name" value="Uma2"/>
    <property type="match status" value="1"/>
</dbReference>
<gene>
    <name evidence="2" type="ORF">ABG79_00465</name>
</gene>
<protein>
    <recommendedName>
        <fullName evidence="1">Putative restriction endonuclease domain-containing protein</fullName>
    </recommendedName>
</protein>
<evidence type="ECO:0000313" key="3">
    <source>
        <dbReference type="Proteomes" id="UP000052015"/>
    </source>
</evidence>